<reference evidence="2" key="1">
    <citation type="submission" date="2021-01" db="EMBL/GenBank/DDBJ databases">
        <title>Whole genome shotgun sequence of Sinosporangium siamense NBRC 109515.</title>
        <authorList>
            <person name="Komaki H."/>
            <person name="Tamura T."/>
        </authorList>
    </citation>
    <scope>NUCLEOTIDE SEQUENCE</scope>
    <source>
        <strain evidence="2">NBRC 109515</strain>
    </source>
</reference>
<comment type="caution">
    <text evidence="2">The sequence shown here is derived from an EMBL/GenBank/DDBJ whole genome shotgun (WGS) entry which is preliminary data.</text>
</comment>
<dbReference type="PANTHER" id="PTHR42791:SF1">
    <property type="entry name" value="N-ACETYLTRANSFERASE DOMAIN-CONTAINING PROTEIN"/>
    <property type="match status" value="1"/>
</dbReference>
<organism evidence="2 3">
    <name type="scientific">Sinosporangium siamense</name>
    <dbReference type="NCBI Taxonomy" id="1367973"/>
    <lineage>
        <taxon>Bacteria</taxon>
        <taxon>Bacillati</taxon>
        <taxon>Actinomycetota</taxon>
        <taxon>Actinomycetes</taxon>
        <taxon>Streptosporangiales</taxon>
        <taxon>Streptosporangiaceae</taxon>
        <taxon>Sinosporangium</taxon>
    </lineage>
</organism>
<name>A0A919RH22_9ACTN</name>
<protein>
    <submittedName>
        <fullName evidence="2">N-acetyltransferase</fullName>
    </submittedName>
</protein>
<dbReference type="AlphaFoldDB" id="A0A919RH22"/>
<evidence type="ECO:0000313" key="2">
    <source>
        <dbReference type="EMBL" id="GII93745.1"/>
    </source>
</evidence>
<dbReference type="SUPFAM" id="SSF55729">
    <property type="entry name" value="Acyl-CoA N-acyltransferases (Nat)"/>
    <property type="match status" value="1"/>
</dbReference>
<proteinExistence type="predicted"/>
<evidence type="ECO:0000313" key="3">
    <source>
        <dbReference type="Proteomes" id="UP000606172"/>
    </source>
</evidence>
<dbReference type="Gene3D" id="3.40.630.30">
    <property type="match status" value="1"/>
</dbReference>
<dbReference type="Proteomes" id="UP000606172">
    <property type="component" value="Unassembled WGS sequence"/>
</dbReference>
<evidence type="ECO:0000259" key="1">
    <source>
        <dbReference type="PROSITE" id="PS51186"/>
    </source>
</evidence>
<dbReference type="Pfam" id="PF13508">
    <property type="entry name" value="Acetyltransf_7"/>
    <property type="match status" value="1"/>
</dbReference>
<accession>A0A919RH22</accession>
<sequence length="197" mass="21643">MTEIIRVDAAPGVADTLGSVIATAFHPGDVNVWCVPDPEERERLLPPHFAILVEHALIHGDVYATADMTAVAVWFPNIKPMPDVPDYDNRIRAFAGPHARRLIAIGETLAAGHPHEPHHYLNFLAVLPELQGRNIGAALMAKHHAVIDAEGVPAYLEASGLRSRDFYLRLGYHDHGDPIVLPEDGPLMYPMWRPPAA</sequence>
<keyword evidence="3" id="KW-1185">Reference proteome</keyword>
<feature type="domain" description="N-acetyltransferase" evidence="1">
    <location>
        <begin position="58"/>
        <end position="196"/>
    </location>
</feature>
<dbReference type="PANTHER" id="PTHR42791">
    <property type="entry name" value="GNAT FAMILY ACETYLTRANSFERASE"/>
    <property type="match status" value="1"/>
</dbReference>
<dbReference type="RefSeq" id="WP_204027366.1">
    <property type="nucleotide sequence ID" value="NZ_BOOW01000026.1"/>
</dbReference>
<dbReference type="PROSITE" id="PS51186">
    <property type="entry name" value="GNAT"/>
    <property type="match status" value="1"/>
</dbReference>
<dbReference type="InterPro" id="IPR016181">
    <property type="entry name" value="Acyl_CoA_acyltransferase"/>
</dbReference>
<dbReference type="InterPro" id="IPR052523">
    <property type="entry name" value="Trichothecene_AcTrans"/>
</dbReference>
<dbReference type="GO" id="GO:0016747">
    <property type="term" value="F:acyltransferase activity, transferring groups other than amino-acyl groups"/>
    <property type="evidence" value="ECO:0007669"/>
    <property type="project" value="InterPro"/>
</dbReference>
<dbReference type="InterPro" id="IPR000182">
    <property type="entry name" value="GNAT_dom"/>
</dbReference>
<gene>
    <name evidence="2" type="ORF">Ssi02_39760</name>
</gene>
<dbReference type="EMBL" id="BOOW01000026">
    <property type="protein sequence ID" value="GII93745.1"/>
    <property type="molecule type" value="Genomic_DNA"/>
</dbReference>